<keyword evidence="2" id="KW-1185">Reference proteome</keyword>
<dbReference type="SUPFAM" id="SSF88713">
    <property type="entry name" value="Glycoside hydrolase/deacetylase"/>
    <property type="match status" value="1"/>
</dbReference>
<organism evidence="1 2">
    <name type="scientific">Naasia aerilata</name>
    <dbReference type="NCBI Taxonomy" id="1162966"/>
    <lineage>
        <taxon>Bacteria</taxon>
        <taxon>Bacillati</taxon>
        <taxon>Actinomycetota</taxon>
        <taxon>Actinomycetes</taxon>
        <taxon>Micrococcales</taxon>
        <taxon>Microbacteriaceae</taxon>
        <taxon>Naasia</taxon>
    </lineage>
</organism>
<dbReference type="EMBL" id="AP027731">
    <property type="protein sequence ID" value="BDZ44918.1"/>
    <property type="molecule type" value="Genomic_DNA"/>
</dbReference>
<proteinExistence type="predicted"/>
<accession>A0ABM8G9P5</accession>
<dbReference type="PANTHER" id="PTHR30292:SF0">
    <property type="entry name" value="5-OXOPROLINASE SUBUNIT A"/>
    <property type="match status" value="1"/>
</dbReference>
<evidence type="ECO:0008006" key="3">
    <source>
        <dbReference type="Google" id="ProtNLM"/>
    </source>
</evidence>
<evidence type="ECO:0000313" key="2">
    <source>
        <dbReference type="Proteomes" id="UP001321498"/>
    </source>
</evidence>
<reference evidence="2" key="1">
    <citation type="journal article" date="2019" name="Int. J. Syst. Evol. Microbiol.">
        <title>The Global Catalogue of Microorganisms (GCM) 10K type strain sequencing project: providing services to taxonomists for standard genome sequencing and annotation.</title>
        <authorList>
            <consortium name="The Broad Institute Genomics Platform"/>
            <consortium name="The Broad Institute Genome Sequencing Center for Infectious Disease"/>
            <person name="Wu L."/>
            <person name="Ma J."/>
        </authorList>
    </citation>
    <scope>NUCLEOTIDE SEQUENCE [LARGE SCALE GENOMIC DNA]</scope>
    <source>
        <strain evidence="2">NBRC 108725</strain>
    </source>
</reference>
<sequence>MPAVDLNCDLGEGFDDASLLPLVTSANVACGAHAGDAATMVETCRAAVAAGVTIGAHPSYPDRANFGRVHVELDPAALRATLIEQVAALRRAADVAGAEVRYLKPHGALYNRIAQDAAEAAVVAAVAAELGLPLLGPSGSAIAAAALAHGVPFFAEAFADRAYLSDGALAPAERPVPS</sequence>
<dbReference type="InterPro" id="IPR005501">
    <property type="entry name" value="LamB/YcsF/PxpA-like"/>
</dbReference>
<protein>
    <recommendedName>
        <fullName evidence="3">LamB/YcsF family protein</fullName>
    </recommendedName>
</protein>
<name>A0ABM8G9P5_9MICO</name>
<dbReference type="Proteomes" id="UP001321498">
    <property type="component" value="Chromosome"/>
</dbReference>
<dbReference type="InterPro" id="IPR011330">
    <property type="entry name" value="Glyco_hydro/deAcase_b/a-brl"/>
</dbReference>
<dbReference type="Pfam" id="PF03746">
    <property type="entry name" value="LamB_YcsF"/>
    <property type="match status" value="1"/>
</dbReference>
<dbReference type="Gene3D" id="3.20.20.370">
    <property type="entry name" value="Glycoside hydrolase/deacetylase"/>
    <property type="match status" value="1"/>
</dbReference>
<evidence type="ECO:0000313" key="1">
    <source>
        <dbReference type="EMBL" id="BDZ44918.1"/>
    </source>
</evidence>
<gene>
    <name evidence="1" type="ORF">GCM10025866_08270</name>
</gene>
<dbReference type="PANTHER" id="PTHR30292">
    <property type="entry name" value="UNCHARACTERIZED PROTEIN YBGL-RELATED"/>
    <property type="match status" value="1"/>
</dbReference>